<feature type="region of interest" description="Disordered" evidence="9">
    <location>
        <begin position="169"/>
        <end position="188"/>
    </location>
</feature>
<dbReference type="InterPro" id="IPR015063">
    <property type="entry name" value="USP8_dimer"/>
</dbReference>
<evidence type="ECO:0000313" key="11">
    <source>
        <dbReference type="EMBL" id="TGZ84427.1"/>
    </source>
</evidence>
<accession>A0A4S2N5F7</accession>
<dbReference type="Proteomes" id="UP000298138">
    <property type="component" value="Unassembled WGS sequence"/>
</dbReference>
<evidence type="ECO:0000313" key="12">
    <source>
        <dbReference type="Proteomes" id="UP000298138"/>
    </source>
</evidence>
<comment type="similarity">
    <text evidence="2">Belongs to the peptidase M67C family.</text>
</comment>
<dbReference type="STRING" id="341454.A0A4S2N5F7"/>
<dbReference type="InParanoid" id="A0A4S2N5F7"/>
<dbReference type="FunFam" id="3.40.140.10:FF:000033">
    <property type="entry name" value="AMSH-like protease sst2"/>
    <property type="match status" value="1"/>
</dbReference>
<dbReference type="GO" id="GO:0016020">
    <property type="term" value="C:membrane"/>
    <property type="evidence" value="ECO:0007669"/>
    <property type="project" value="TreeGrafter"/>
</dbReference>
<evidence type="ECO:0000256" key="9">
    <source>
        <dbReference type="SAM" id="MobiDB-lite"/>
    </source>
</evidence>
<reference evidence="11 12" key="1">
    <citation type="submission" date="2019-04" db="EMBL/GenBank/DDBJ databases">
        <title>Comparative genomics and transcriptomics to analyze fruiting body development in filamentous ascomycetes.</title>
        <authorList>
            <consortium name="DOE Joint Genome Institute"/>
            <person name="Lutkenhaus R."/>
            <person name="Traeger S."/>
            <person name="Breuer J."/>
            <person name="Kuo A."/>
            <person name="Lipzen A."/>
            <person name="Pangilinan J."/>
            <person name="Dilworth D."/>
            <person name="Sandor L."/>
            <person name="Poggeler S."/>
            <person name="Barry K."/>
            <person name="Grigoriev I.V."/>
            <person name="Nowrousian M."/>
        </authorList>
    </citation>
    <scope>NUCLEOTIDE SEQUENCE [LARGE SCALE GENOMIC DNA]</scope>
    <source>
        <strain evidence="11 12">CBS 389.68</strain>
    </source>
</reference>
<dbReference type="GO" id="GO:0005768">
    <property type="term" value="C:endosome"/>
    <property type="evidence" value="ECO:0007669"/>
    <property type="project" value="TreeGrafter"/>
</dbReference>
<dbReference type="SUPFAM" id="SSF102712">
    <property type="entry name" value="JAB1/MPN domain"/>
    <property type="match status" value="1"/>
</dbReference>
<dbReference type="PANTHER" id="PTHR12947:SF13">
    <property type="entry name" value="FI19924P1"/>
    <property type="match status" value="1"/>
</dbReference>
<evidence type="ECO:0000256" key="4">
    <source>
        <dbReference type="ARBA" id="ARBA00022723"/>
    </source>
</evidence>
<evidence type="ECO:0000259" key="10">
    <source>
        <dbReference type="PROSITE" id="PS50249"/>
    </source>
</evidence>
<evidence type="ECO:0000256" key="8">
    <source>
        <dbReference type="ARBA" id="ARBA00023049"/>
    </source>
</evidence>
<dbReference type="InterPro" id="IPR037518">
    <property type="entry name" value="MPN"/>
</dbReference>
<dbReference type="SUPFAM" id="SSF140856">
    <property type="entry name" value="USP8 N-terminal domain-like"/>
    <property type="match status" value="1"/>
</dbReference>
<dbReference type="EMBL" id="ML220113">
    <property type="protein sequence ID" value="TGZ84427.1"/>
    <property type="molecule type" value="Genomic_DNA"/>
</dbReference>
<dbReference type="AlphaFoldDB" id="A0A4S2N5F7"/>
<dbReference type="GO" id="GO:0006508">
    <property type="term" value="P:proteolysis"/>
    <property type="evidence" value="ECO:0007669"/>
    <property type="project" value="UniProtKB-KW"/>
</dbReference>
<dbReference type="CDD" id="cd08066">
    <property type="entry name" value="MPN_AMSH_like"/>
    <property type="match status" value="1"/>
</dbReference>
<organism evidence="11 12">
    <name type="scientific">Ascodesmis nigricans</name>
    <dbReference type="NCBI Taxonomy" id="341454"/>
    <lineage>
        <taxon>Eukaryota</taxon>
        <taxon>Fungi</taxon>
        <taxon>Dikarya</taxon>
        <taxon>Ascomycota</taxon>
        <taxon>Pezizomycotina</taxon>
        <taxon>Pezizomycetes</taxon>
        <taxon>Pezizales</taxon>
        <taxon>Ascodesmidaceae</taxon>
        <taxon>Ascodesmis</taxon>
    </lineage>
</organism>
<proteinExistence type="inferred from homology"/>
<sequence>MDSSRELSLHSTRPPRSTKEIAKDAVEFPYDHNIPLSHWLRSSDVLMKEANIYLSEGNEERAYLLLIRFVELLYERLPNHPGARTAHGKDLLSKARQRAPKAIDILEELKPRLNARYEAYQQSHASQRARSSSSSSARSSTSKYMAYPGAASSRGQRPKSGEIPVQLQAGEFSSRSPIPNEGFGDDNVLALERARQEFERRERDKRERRLQKALESGRNVVLDSRGVEIKRVVPQDAPASRELSDGWQQSYAQPARNHYDADDLSKRLQSLSMLQKMTMPSDRRVESGLRDSRLEHQGHWGGSYPTVPKSSHSPIQFNVPSLPPLTPLVPSLPPKDPLPPALPSKIALDIPPSARPYHSPSSSVPVRPPKELLISPQPLHPAKSFSTPASLENGIPLRTVFLPSALRNTFLSIAKSNTVRNLETCGILAGTLLQNALFISRLIIPEQESTSDTCAMTDEESLFSYCSEEDLLVLGWIHTHPTQTCFMSSVDLHTHWGFQWQLKESIAVVCAPRYGDWGVFRLTDPPGFGIVGGCKKQGLFHEHDVPNGQAVYRDALRPGHVVEAGGMEFDVVDLRKS</sequence>
<protein>
    <recommendedName>
        <fullName evidence="10">MPN domain-containing protein</fullName>
    </recommendedName>
</protein>
<keyword evidence="7" id="KW-0862">Zinc</keyword>
<keyword evidence="6" id="KW-0378">Hydrolase</keyword>
<dbReference type="GO" id="GO:0140492">
    <property type="term" value="F:metal-dependent deubiquitinase activity"/>
    <property type="evidence" value="ECO:0007669"/>
    <property type="project" value="InterPro"/>
</dbReference>
<keyword evidence="3" id="KW-0645">Protease</keyword>
<dbReference type="InterPro" id="IPR044098">
    <property type="entry name" value="STAMBP/STALP-like_MPN"/>
</dbReference>
<dbReference type="SMART" id="SM00232">
    <property type="entry name" value="JAB_MPN"/>
    <property type="match status" value="1"/>
</dbReference>
<feature type="domain" description="MPN" evidence="10">
    <location>
        <begin position="399"/>
        <end position="529"/>
    </location>
</feature>
<evidence type="ECO:0000256" key="5">
    <source>
        <dbReference type="ARBA" id="ARBA00022786"/>
    </source>
</evidence>
<dbReference type="GO" id="GO:0061578">
    <property type="term" value="F:K63-linked deubiquitinase activity"/>
    <property type="evidence" value="ECO:0007669"/>
    <property type="project" value="InterPro"/>
</dbReference>
<evidence type="ECO:0000256" key="2">
    <source>
        <dbReference type="ARBA" id="ARBA00010981"/>
    </source>
</evidence>
<dbReference type="PANTHER" id="PTHR12947">
    <property type="entry name" value="AMSH-LIKE PROTEASE"/>
    <property type="match status" value="1"/>
</dbReference>
<keyword evidence="12" id="KW-1185">Reference proteome</keyword>
<dbReference type="Gene3D" id="1.20.58.80">
    <property type="entry name" value="Phosphotransferase system, lactose/cellobiose-type IIA subunit"/>
    <property type="match status" value="1"/>
</dbReference>
<evidence type="ECO:0000256" key="3">
    <source>
        <dbReference type="ARBA" id="ARBA00022670"/>
    </source>
</evidence>
<comment type="cofactor">
    <cofactor evidence="1">
        <name>Zn(2+)</name>
        <dbReference type="ChEBI" id="CHEBI:29105"/>
    </cofactor>
</comment>
<dbReference type="PROSITE" id="PS50249">
    <property type="entry name" value="MPN"/>
    <property type="match status" value="1"/>
</dbReference>
<dbReference type="InterPro" id="IPR000555">
    <property type="entry name" value="JAMM/MPN+_dom"/>
</dbReference>
<gene>
    <name evidence="11" type="ORF">EX30DRAFT_362308</name>
</gene>
<dbReference type="GO" id="GO:0070536">
    <property type="term" value="P:protein K63-linked deubiquitination"/>
    <property type="evidence" value="ECO:0007669"/>
    <property type="project" value="InterPro"/>
</dbReference>
<keyword evidence="8" id="KW-0482">Metalloprotease</keyword>
<feature type="region of interest" description="Disordered" evidence="9">
    <location>
        <begin position="120"/>
        <end position="161"/>
    </location>
</feature>
<keyword evidence="5" id="KW-0833">Ubl conjugation pathway</keyword>
<dbReference type="Pfam" id="PF08969">
    <property type="entry name" value="USP8_dimer"/>
    <property type="match status" value="1"/>
</dbReference>
<keyword evidence="4" id="KW-0479">Metal-binding</keyword>
<feature type="compositionally biased region" description="Low complexity" evidence="9">
    <location>
        <begin position="121"/>
        <end position="142"/>
    </location>
</feature>
<evidence type="ECO:0000256" key="6">
    <source>
        <dbReference type="ARBA" id="ARBA00022801"/>
    </source>
</evidence>
<dbReference type="GO" id="GO:0046872">
    <property type="term" value="F:metal ion binding"/>
    <property type="evidence" value="ECO:0007669"/>
    <property type="project" value="UniProtKB-KW"/>
</dbReference>
<evidence type="ECO:0000256" key="7">
    <source>
        <dbReference type="ARBA" id="ARBA00022833"/>
    </source>
</evidence>
<dbReference type="Gene3D" id="3.40.140.10">
    <property type="entry name" value="Cytidine Deaminase, domain 2"/>
    <property type="match status" value="1"/>
</dbReference>
<dbReference type="Pfam" id="PF01398">
    <property type="entry name" value="JAB"/>
    <property type="match status" value="1"/>
</dbReference>
<evidence type="ECO:0000256" key="1">
    <source>
        <dbReference type="ARBA" id="ARBA00001947"/>
    </source>
</evidence>
<name>A0A4S2N5F7_9PEZI</name>
<dbReference type="OrthoDB" id="3640at2759"/>